<proteinExistence type="inferred from homology"/>
<keyword evidence="2" id="KW-0560">Oxidoreductase</keyword>
<dbReference type="PANTHER" id="PTHR11496">
    <property type="entry name" value="ALCOHOL DEHYDROGENASE"/>
    <property type="match status" value="1"/>
</dbReference>
<dbReference type="SUPFAM" id="SSF56796">
    <property type="entry name" value="Dehydroquinate synthase-like"/>
    <property type="match status" value="1"/>
</dbReference>
<protein>
    <submittedName>
        <fullName evidence="5">Iron-containing alcohol dehydrogenase family protein</fullName>
    </submittedName>
</protein>
<keyword evidence="6" id="KW-1185">Reference proteome</keyword>
<organism evidence="5 6">
    <name type="scientific">Streptomyces lonegramiae</name>
    <dbReference type="NCBI Taxonomy" id="3075524"/>
    <lineage>
        <taxon>Bacteria</taxon>
        <taxon>Bacillati</taxon>
        <taxon>Actinomycetota</taxon>
        <taxon>Actinomycetes</taxon>
        <taxon>Kitasatosporales</taxon>
        <taxon>Streptomycetaceae</taxon>
        <taxon>Streptomyces</taxon>
    </lineage>
</organism>
<dbReference type="InterPro" id="IPR056798">
    <property type="entry name" value="ADH_Fe_C"/>
</dbReference>
<sequence length="390" mass="41433">MSTDSDLNLRHVSPAFRTFCGEDALAALPRELARTGAHRAVIVCGPAITKHGDALRRVHEALGEHLVGQFDGVAEHSPIPVVEQARHFLADHDAQAVIAVGGGSAVVTARAASILLAEQRDVRELSTRRGPDGKLISPRLTAPKLPQWVVPSTPTTAYAKAGSAVRDPETGERLALYDPKTRAQGVLLDPAMALTAPPRLAWSAALNVFAMAVEGLQSRHIDPLADAQLAHALRTVVAWLPQLHTDPEGARPRLHLMLAALMSGQGSDHTGGGLAQALSHAVGPRSSVANGVVEALLLPHAMRFNAGVIGHRLAMLADVLGLADWSSQAVIAKIERLLEVFEVPARLRDVGVLEQDLVEAADHALDDWAITSGPRVPDRVDVLALLTNAW</sequence>
<feature type="domain" description="Fe-containing alcohol dehydrogenase-like C-terminal" evidence="4">
    <location>
        <begin position="205"/>
        <end position="390"/>
    </location>
</feature>
<evidence type="ECO:0000256" key="2">
    <source>
        <dbReference type="ARBA" id="ARBA00023002"/>
    </source>
</evidence>
<evidence type="ECO:0000313" key="6">
    <source>
        <dbReference type="Proteomes" id="UP001180754"/>
    </source>
</evidence>
<feature type="domain" description="Alcohol dehydrogenase iron-type/glycerol dehydrogenase GldA" evidence="3">
    <location>
        <begin position="17"/>
        <end position="190"/>
    </location>
</feature>
<dbReference type="Gene3D" id="3.40.50.1970">
    <property type="match status" value="1"/>
</dbReference>
<dbReference type="Pfam" id="PF00465">
    <property type="entry name" value="Fe-ADH"/>
    <property type="match status" value="1"/>
</dbReference>
<dbReference type="EMBL" id="JAVRFD010000040">
    <property type="protein sequence ID" value="MDT0549979.1"/>
    <property type="molecule type" value="Genomic_DNA"/>
</dbReference>
<comment type="similarity">
    <text evidence="1">Belongs to the iron-containing alcohol dehydrogenase family.</text>
</comment>
<dbReference type="PANTHER" id="PTHR11496:SF102">
    <property type="entry name" value="ALCOHOL DEHYDROGENASE 4"/>
    <property type="match status" value="1"/>
</dbReference>
<dbReference type="Pfam" id="PF25137">
    <property type="entry name" value="ADH_Fe_C"/>
    <property type="match status" value="1"/>
</dbReference>
<evidence type="ECO:0000313" key="5">
    <source>
        <dbReference type="EMBL" id="MDT0549979.1"/>
    </source>
</evidence>
<dbReference type="CDD" id="cd14866">
    <property type="entry name" value="Fe-ADH-like"/>
    <property type="match status" value="1"/>
</dbReference>
<name>A0ABU2XVN9_9ACTN</name>
<reference evidence="5" key="1">
    <citation type="submission" date="2024-05" db="EMBL/GenBank/DDBJ databases">
        <title>30 novel species of actinomycetes from the DSMZ collection.</title>
        <authorList>
            <person name="Nouioui I."/>
        </authorList>
    </citation>
    <scope>NUCLEOTIDE SEQUENCE</scope>
    <source>
        <strain evidence="5">DSM 41529</strain>
    </source>
</reference>
<evidence type="ECO:0000259" key="3">
    <source>
        <dbReference type="Pfam" id="PF00465"/>
    </source>
</evidence>
<evidence type="ECO:0000259" key="4">
    <source>
        <dbReference type="Pfam" id="PF25137"/>
    </source>
</evidence>
<evidence type="ECO:0000256" key="1">
    <source>
        <dbReference type="ARBA" id="ARBA00007358"/>
    </source>
</evidence>
<dbReference type="InterPro" id="IPR039697">
    <property type="entry name" value="Alcohol_dehydrogenase_Fe"/>
</dbReference>
<accession>A0ABU2XVN9</accession>
<dbReference type="InterPro" id="IPR001670">
    <property type="entry name" value="ADH_Fe/GldA"/>
</dbReference>
<dbReference type="Gene3D" id="1.20.1090.10">
    <property type="entry name" value="Dehydroquinate synthase-like - alpha domain"/>
    <property type="match status" value="1"/>
</dbReference>
<dbReference type="Proteomes" id="UP001180754">
    <property type="component" value="Unassembled WGS sequence"/>
</dbReference>
<gene>
    <name evidence="5" type="ORF">RND15_46160</name>
</gene>
<comment type="caution">
    <text evidence="5">The sequence shown here is derived from an EMBL/GenBank/DDBJ whole genome shotgun (WGS) entry which is preliminary data.</text>
</comment>